<name>A0AAW5ID45_9BACT</name>
<dbReference type="GO" id="GO:0003676">
    <property type="term" value="F:nucleic acid binding"/>
    <property type="evidence" value="ECO:0007669"/>
    <property type="project" value="InterPro"/>
</dbReference>
<dbReference type="Gene3D" id="3.40.1350.10">
    <property type="match status" value="1"/>
</dbReference>
<dbReference type="EMBL" id="JANDWU010000028">
    <property type="protein sequence ID" value="MCP9550347.1"/>
    <property type="molecule type" value="Genomic_DNA"/>
</dbReference>
<sequence>MYNKMNFCRFTSKIPRNPIGCGFEVDEDQAILIEIPILPASYVNIEDLDSEDLESGLVWFNKKRISYYCNTFPEIPAAISLKTCKHENIGLLVDNYFFPLKPMLNSRFLKPEYKFDYIWLCIKYKVLYNFDHKKKKSNISELVKEFFLSSKDDQLVSDISRLQDNLYIESDILSDQCTKYFDRMLIIEDLKKLHTYKFYIDEPTDTNESTVLGIYQKVKLDEDYQLKYLFESHGKKLHDKQEGAIEKKSVWVLKPKIAQFFISNFFEQFLFSALSDIKGSAIEDYVENYHAQWSNSKDCELDAIVKTSNNIYYVEAKTTLSVRLINEYITKCKKIIRDFEEIDGHLRFLIVGYFSNPELNVFSQTVKKEDLPEGYNKKRTDLHNIPYCFKVPIDNTHDLICFTELSYAKLKSTLTDVFKE</sequence>
<dbReference type="InterPro" id="IPR011856">
    <property type="entry name" value="tRNA_endonuc-like_dom_sf"/>
</dbReference>
<proteinExistence type="predicted"/>
<dbReference type="SUPFAM" id="SSF52980">
    <property type="entry name" value="Restriction endonuclease-like"/>
    <property type="match status" value="1"/>
</dbReference>
<reference evidence="1" key="1">
    <citation type="submission" date="2022-07" db="EMBL/GenBank/DDBJ databases">
        <title>Prevotella copri.</title>
        <authorList>
            <person name="Yang C."/>
        </authorList>
    </citation>
    <scope>NUCLEOTIDE SEQUENCE</scope>
    <source>
        <strain evidence="1">HF1805</strain>
    </source>
</reference>
<accession>A0AAW5ID45</accession>
<dbReference type="RefSeq" id="WP_254971228.1">
    <property type="nucleotide sequence ID" value="NZ_JANDWU010000028.1"/>
</dbReference>
<gene>
    <name evidence="1" type="ORF">NNC68_12850</name>
</gene>
<dbReference type="AlphaFoldDB" id="A0AAW5ID45"/>
<comment type="caution">
    <text evidence="1">The sequence shown here is derived from an EMBL/GenBank/DDBJ whole genome shotgun (WGS) entry which is preliminary data.</text>
</comment>
<organism evidence="1 2">
    <name type="scientific">Segatella copri</name>
    <dbReference type="NCBI Taxonomy" id="165179"/>
    <lineage>
        <taxon>Bacteria</taxon>
        <taxon>Pseudomonadati</taxon>
        <taxon>Bacteroidota</taxon>
        <taxon>Bacteroidia</taxon>
        <taxon>Bacteroidales</taxon>
        <taxon>Prevotellaceae</taxon>
        <taxon>Segatella</taxon>
    </lineage>
</organism>
<protein>
    <submittedName>
        <fullName evidence="1">Uncharacterized protein</fullName>
    </submittedName>
</protein>
<dbReference type="InterPro" id="IPR011335">
    <property type="entry name" value="Restrct_endonuc-II-like"/>
</dbReference>
<dbReference type="Proteomes" id="UP001205506">
    <property type="component" value="Unassembled WGS sequence"/>
</dbReference>
<evidence type="ECO:0000313" key="1">
    <source>
        <dbReference type="EMBL" id="MCP9550347.1"/>
    </source>
</evidence>
<evidence type="ECO:0000313" key="2">
    <source>
        <dbReference type="Proteomes" id="UP001205506"/>
    </source>
</evidence>